<evidence type="ECO:0000256" key="2">
    <source>
        <dbReference type="ARBA" id="ARBA00022801"/>
    </source>
</evidence>
<dbReference type="SMART" id="SM00910">
    <property type="entry name" value="HIRAN"/>
    <property type="match status" value="1"/>
</dbReference>
<name>A0A433UZN0_9CYAN</name>
<reference evidence="4" key="1">
    <citation type="submission" date="2018-12" db="EMBL/GenBank/DDBJ databases">
        <authorList>
            <person name="Will S."/>
            <person name="Neumann-Schaal M."/>
            <person name="Henke P."/>
        </authorList>
    </citation>
    <scope>NUCLEOTIDE SEQUENCE</scope>
    <source>
        <strain evidence="4">PCC 7102</strain>
    </source>
</reference>
<dbReference type="RefSeq" id="WP_127085813.1">
    <property type="nucleotide sequence ID" value="NZ_RSCL01000026.1"/>
</dbReference>
<dbReference type="Proteomes" id="UP000271624">
    <property type="component" value="Unassembled WGS sequence"/>
</dbReference>
<keyword evidence="4" id="KW-0540">Nuclease</keyword>
<dbReference type="InterPro" id="IPR014905">
    <property type="entry name" value="HIRAN"/>
</dbReference>
<dbReference type="Pfam" id="PF08797">
    <property type="entry name" value="HIRAN"/>
    <property type="match status" value="1"/>
</dbReference>
<evidence type="ECO:0000259" key="3">
    <source>
        <dbReference type="SMART" id="SM00910"/>
    </source>
</evidence>
<dbReference type="GO" id="GO:0003676">
    <property type="term" value="F:nucleic acid binding"/>
    <property type="evidence" value="ECO:0007669"/>
    <property type="project" value="InterPro"/>
</dbReference>
<evidence type="ECO:0000313" key="4">
    <source>
        <dbReference type="EMBL" id="RUS99291.1"/>
    </source>
</evidence>
<comment type="caution">
    <text evidence="4">The sequence shown here is derived from an EMBL/GenBank/DDBJ whole genome shotgun (WGS) entry which is preliminary data.</text>
</comment>
<proteinExistence type="predicted"/>
<dbReference type="Gene3D" id="3.30.70.2330">
    <property type="match status" value="1"/>
</dbReference>
<dbReference type="OrthoDB" id="452395at2"/>
<protein>
    <submittedName>
        <fullName evidence="4">Restriction endonuclease</fullName>
    </submittedName>
</protein>
<dbReference type="GO" id="GO:0004519">
    <property type="term" value="F:endonuclease activity"/>
    <property type="evidence" value="ECO:0007669"/>
    <property type="project" value="UniProtKB-KW"/>
</dbReference>
<dbReference type="EMBL" id="RSCL01000026">
    <property type="protein sequence ID" value="RUS99291.1"/>
    <property type="molecule type" value="Genomic_DNA"/>
</dbReference>
<dbReference type="AlphaFoldDB" id="A0A433UZN0"/>
<organism evidence="4 5">
    <name type="scientific">Dulcicalothrix desertica PCC 7102</name>
    <dbReference type="NCBI Taxonomy" id="232991"/>
    <lineage>
        <taxon>Bacteria</taxon>
        <taxon>Bacillati</taxon>
        <taxon>Cyanobacteriota</taxon>
        <taxon>Cyanophyceae</taxon>
        <taxon>Nostocales</taxon>
        <taxon>Calotrichaceae</taxon>
        <taxon>Dulcicalothrix</taxon>
    </lineage>
</organism>
<evidence type="ECO:0000256" key="1">
    <source>
        <dbReference type="ARBA" id="ARBA00022723"/>
    </source>
</evidence>
<keyword evidence="1" id="KW-0479">Metal-binding</keyword>
<gene>
    <name evidence="4" type="ORF">DSM106972_077330</name>
</gene>
<feature type="domain" description="HIRAN" evidence="3">
    <location>
        <begin position="128"/>
        <end position="230"/>
    </location>
</feature>
<keyword evidence="5" id="KW-1185">Reference proteome</keyword>
<sequence length="252" mass="29647">MKTPKTLFLAWQDSTSRFWFPIGRLTYKEDKYEFVYTHGAQEAKEKCAFSPLNSFPRFGEVYTSTYLFAVFTNRLMSRARPDYSSFMQRLNLSKDESNPFTILARSGGQRQTDTLTVFPLPECDEDGLYHFYFSLQGLQDLPLCSIERINQLQHQEKLLLAHEFQNPYNFEALSVSTKDHYIVGYCPRYLLTEVFEQIKQKSRVEIRVEHVNAPSTPFQYRLMCEMTFDIQHEGRLFNSLQYQPLITEKATV</sequence>
<accession>A0A433UZN0</accession>
<reference evidence="4" key="2">
    <citation type="journal article" date="2019" name="Genome Biol. Evol.">
        <title>Day and night: Metabolic profiles and evolutionary relationships of six axenic non-marine cyanobacteria.</title>
        <authorList>
            <person name="Will S.E."/>
            <person name="Henke P."/>
            <person name="Boedeker C."/>
            <person name="Huang S."/>
            <person name="Brinkmann H."/>
            <person name="Rohde M."/>
            <person name="Jarek M."/>
            <person name="Friedl T."/>
            <person name="Seufert S."/>
            <person name="Schumacher M."/>
            <person name="Overmann J."/>
            <person name="Neumann-Schaal M."/>
            <person name="Petersen J."/>
        </authorList>
    </citation>
    <scope>NUCLEOTIDE SEQUENCE [LARGE SCALE GENOMIC DNA]</scope>
    <source>
        <strain evidence="4">PCC 7102</strain>
    </source>
</reference>
<keyword evidence="2" id="KW-0378">Hydrolase</keyword>
<evidence type="ECO:0000313" key="5">
    <source>
        <dbReference type="Proteomes" id="UP000271624"/>
    </source>
</evidence>
<dbReference type="GO" id="GO:0008270">
    <property type="term" value="F:zinc ion binding"/>
    <property type="evidence" value="ECO:0007669"/>
    <property type="project" value="InterPro"/>
</dbReference>
<dbReference type="GO" id="GO:0016818">
    <property type="term" value="F:hydrolase activity, acting on acid anhydrides, in phosphorus-containing anhydrides"/>
    <property type="evidence" value="ECO:0007669"/>
    <property type="project" value="InterPro"/>
</dbReference>
<keyword evidence="4" id="KW-0255">Endonuclease</keyword>